<reference evidence="2 3" key="1">
    <citation type="submission" date="2016-06" db="EMBL/GenBank/DDBJ databases">
        <authorList>
            <person name="Kjaerup R.B."/>
            <person name="Dalgaard T.S."/>
            <person name="Juul-Madsen H.R."/>
        </authorList>
    </citation>
    <scope>NUCLEOTIDE SEQUENCE [LARGE SCALE GENOMIC DNA]</scope>
</reference>
<gene>
    <name evidence="2" type="ORF">ZT3D7_G10608</name>
</gene>
<evidence type="ECO:0000313" key="2">
    <source>
        <dbReference type="EMBL" id="SMQ55453.1"/>
    </source>
</evidence>
<evidence type="ECO:0008006" key="4">
    <source>
        <dbReference type="Google" id="ProtNLM"/>
    </source>
</evidence>
<keyword evidence="3" id="KW-1185">Reference proteome</keyword>
<dbReference type="EMBL" id="LT853702">
    <property type="protein sequence ID" value="SMQ55453.1"/>
    <property type="molecule type" value="Genomic_DNA"/>
</dbReference>
<dbReference type="AlphaFoldDB" id="A0A1X7S6Z5"/>
<feature type="signal peptide" evidence="1">
    <location>
        <begin position="1"/>
        <end position="21"/>
    </location>
</feature>
<evidence type="ECO:0000313" key="3">
    <source>
        <dbReference type="Proteomes" id="UP000215127"/>
    </source>
</evidence>
<proteinExistence type="predicted"/>
<dbReference type="Proteomes" id="UP000215127">
    <property type="component" value="Chromosome 11"/>
</dbReference>
<evidence type="ECO:0000256" key="1">
    <source>
        <dbReference type="SAM" id="SignalP"/>
    </source>
</evidence>
<feature type="chain" id="PRO_5012914355" description="Cyanovirin-N domain-containing protein" evidence="1">
    <location>
        <begin position="22"/>
        <end position="186"/>
    </location>
</feature>
<keyword evidence="1" id="KW-0732">Signal</keyword>
<organism evidence="2 3">
    <name type="scientific">Zymoseptoria tritici (strain ST99CH_3D7)</name>
    <dbReference type="NCBI Taxonomy" id="1276538"/>
    <lineage>
        <taxon>Eukaryota</taxon>
        <taxon>Fungi</taxon>
        <taxon>Dikarya</taxon>
        <taxon>Ascomycota</taxon>
        <taxon>Pezizomycotina</taxon>
        <taxon>Dothideomycetes</taxon>
        <taxon>Dothideomycetidae</taxon>
        <taxon>Mycosphaerellales</taxon>
        <taxon>Mycosphaerellaceae</taxon>
        <taxon>Zymoseptoria</taxon>
    </lineage>
</organism>
<sequence>MLGAHGLQLLCLAVLAHSGRGFPTESTDHGHDKDTISTSDSSIVERDLIHYGILFNRFADANCEMKSMDRFNPEDDRGVRIITGDFDHGVATSECKSWRDGKSFLGCEFEWLGHLVPLEHPKHFGDCRIFLYTDKLCAHGFDWIQHANSMTSWKMCQKGRIDEAQSVRLECRRDGATWGPSIDGTG</sequence>
<accession>A0A1X7S6Z5</accession>
<protein>
    <recommendedName>
        <fullName evidence="4">Cyanovirin-N domain-containing protein</fullName>
    </recommendedName>
</protein>
<name>A0A1X7S6Z5_ZYMT9</name>